<dbReference type="EMBL" id="JACHMF010000001">
    <property type="protein sequence ID" value="MBB4691673.1"/>
    <property type="molecule type" value="Genomic_DNA"/>
</dbReference>
<protein>
    <submittedName>
        <fullName evidence="2">Uncharacterized protein</fullName>
    </submittedName>
</protein>
<comment type="caution">
    <text evidence="2">The sequence shown here is derived from an EMBL/GenBank/DDBJ whole genome shotgun (WGS) entry which is preliminary data.</text>
</comment>
<feature type="transmembrane region" description="Helical" evidence="1">
    <location>
        <begin position="43"/>
        <end position="73"/>
    </location>
</feature>
<sequence>MVERVQTAGLKWWTPATVLVAVVVRVLGAVWTGALAGPLLGLAWLPALLVVGYLAPLIDWLLAAVAAVTGLVIGLQADDGRPGPVRRARGLGVFLIADTVLYLLSLLVGAAALDLDVEHAVLIVAANLVVLAGAVAVVRSANAATLRRLLLPYSYVRKPPVERQSWR</sequence>
<gene>
    <name evidence="2" type="ORF">BKA14_001821</name>
</gene>
<keyword evidence="1" id="KW-1133">Transmembrane helix</keyword>
<reference evidence="2 3" key="1">
    <citation type="submission" date="2020-08" db="EMBL/GenBank/DDBJ databases">
        <title>Sequencing the genomes of 1000 actinobacteria strains.</title>
        <authorList>
            <person name="Klenk H.-P."/>
        </authorList>
    </citation>
    <scope>NUCLEOTIDE SEQUENCE [LARGE SCALE GENOMIC DNA]</scope>
    <source>
        <strain evidence="2 3">DSM 45518</strain>
    </source>
</reference>
<keyword evidence="1" id="KW-0812">Transmembrane</keyword>
<name>A0A7W7FZ47_9ACTN</name>
<dbReference type="AlphaFoldDB" id="A0A7W7FZ47"/>
<accession>A0A7W7FZ47</accession>
<feature type="transmembrane region" description="Helical" evidence="1">
    <location>
        <begin position="93"/>
        <end position="113"/>
    </location>
</feature>
<evidence type="ECO:0000313" key="2">
    <source>
        <dbReference type="EMBL" id="MBB4691673.1"/>
    </source>
</evidence>
<proteinExistence type="predicted"/>
<dbReference type="Proteomes" id="UP000542742">
    <property type="component" value="Unassembled WGS sequence"/>
</dbReference>
<keyword evidence="3" id="KW-1185">Reference proteome</keyword>
<feature type="transmembrane region" description="Helical" evidence="1">
    <location>
        <begin position="119"/>
        <end position="138"/>
    </location>
</feature>
<evidence type="ECO:0000313" key="3">
    <source>
        <dbReference type="Proteomes" id="UP000542742"/>
    </source>
</evidence>
<evidence type="ECO:0000256" key="1">
    <source>
        <dbReference type="SAM" id="Phobius"/>
    </source>
</evidence>
<organism evidence="2 3">
    <name type="scientific">Paractinoplanes abujensis</name>
    <dbReference type="NCBI Taxonomy" id="882441"/>
    <lineage>
        <taxon>Bacteria</taxon>
        <taxon>Bacillati</taxon>
        <taxon>Actinomycetota</taxon>
        <taxon>Actinomycetes</taxon>
        <taxon>Micromonosporales</taxon>
        <taxon>Micromonosporaceae</taxon>
        <taxon>Paractinoplanes</taxon>
    </lineage>
</organism>
<keyword evidence="1" id="KW-0472">Membrane</keyword>
<dbReference type="RefSeq" id="WP_184950464.1">
    <property type="nucleotide sequence ID" value="NZ_BOMC01000004.1"/>
</dbReference>